<sequence>MVCKRFEAWEQKFHRDDLHIHPSWVLVLIHIDSKMWWYELHQVATLLNDRHIDAMFYFFRMMLKLSGCNKIRATTTDCTFDVKIRRIFEKFSKDTNAIAKHSSLLLYLTGYKIPFNTHWREVDHVFIPICMDKRANWILGHFDIRKWCINVYNSCTRSIRDAYVFSAVESFRTFIPYLLRQSNVFKFELPNSPLSCTIIKDIPQQTNGGDCRIFIIKYVEYIAQQKIKEMPEEV</sequence>
<proteinExistence type="inferred from homology"/>
<dbReference type="Proteomes" id="UP001604336">
    <property type="component" value="Unassembled WGS sequence"/>
</dbReference>
<organism evidence="5 6">
    <name type="scientific">Abeliophyllum distichum</name>
    <dbReference type="NCBI Taxonomy" id="126358"/>
    <lineage>
        <taxon>Eukaryota</taxon>
        <taxon>Viridiplantae</taxon>
        <taxon>Streptophyta</taxon>
        <taxon>Embryophyta</taxon>
        <taxon>Tracheophyta</taxon>
        <taxon>Spermatophyta</taxon>
        <taxon>Magnoliopsida</taxon>
        <taxon>eudicotyledons</taxon>
        <taxon>Gunneridae</taxon>
        <taxon>Pentapetalae</taxon>
        <taxon>asterids</taxon>
        <taxon>lamiids</taxon>
        <taxon>Lamiales</taxon>
        <taxon>Oleaceae</taxon>
        <taxon>Forsythieae</taxon>
        <taxon>Abeliophyllum</taxon>
    </lineage>
</organism>
<reference evidence="6" key="1">
    <citation type="submission" date="2024-07" db="EMBL/GenBank/DDBJ databases">
        <title>Two chromosome-level genome assemblies of Korean endemic species Abeliophyllum distichum and Forsythia ovata (Oleaceae).</title>
        <authorList>
            <person name="Jang H."/>
        </authorList>
    </citation>
    <scope>NUCLEOTIDE SEQUENCE [LARGE SCALE GENOMIC DNA]</scope>
</reference>
<evidence type="ECO:0000259" key="4">
    <source>
        <dbReference type="PROSITE" id="PS50600"/>
    </source>
</evidence>
<dbReference type="AlphaFoldDB" id="A0ABD1TJ06"/>
<accession>A0ABD1TJ06</accession>
<dbReference type="InterPro" id="IPR003653">
    <property type="entry name" value="Peptidase_C48_C"/>
</dbReference>
<name>A0ABD1TJ06_9LAMI</name>
<feature type="domain" description="Ubiquitin-like protease family profile" evidence="4">
    <location>
        <begin position="29"/>
        <end position="222"/>
    </location>
</feature>
<keyword evidence="3" id="KW-0378">Hydrolase</keyword>
<dbReference type="Gene3D" id="3.40.395.10">
    <property type="entry name" value="Adenoviral Proteinase, Chain A"/>
    <property type="match status" value="1"/>
</dbReference>
<dbReference type="PANTHER" id="PTHR31470">
    <property type="entry name" value="CYSTEINE PROTEINASES SUPERFAMILY PROTEIN-RELATED-RELATED"/>
    <property type="match status" value="1"/>
</dbReference>
<dbReference type="SUPFAM" id="SSF54001">
    <property type="entry name" value="Cysteine proteinases"/>
    <property type="match status" value="1"/>
</dbReference>
<evidence type="ECO:0000256" key="2">
    <source>
        <dbReference type="ARBA" id="ARBA00022670"/>
    </source>
</evidence>
<evidence type="ECO:0000313" key="5">
    <source>
        <dbReference type="EMBL" id="KAL2512711.1"/>
    </source>
</evidence>
<keyword evidence="2" id="KW-0645">Protease</keyword>
<comment type="caution">
    <text evidence="5">The sequence shown here is derived from an EMBL/GenBank/DDBJ whole genome shotgun (WGS) entry which is preliminary data.</text>
</comment>
<dbReference type="GO" id="GO:0006508">
    <property type="term" value="P:proteolysis"/>
    <property type="evidence" value="ECO:0007669"/>
    <property type="project" value="UniProtKB-KW"/>
</dbReference>
<keyword evidence="6" id="KW-1185">Reference proteome</keyword>
<gene>
    <name evidence="5" type="ORF">Adt_18311</name>
</gene>
<comment type="similarity">
    <text evidence="1">Belongs to the peptidase C48 family.</text>
</comment>
<dbReference type="PROSITE" id="PS50600">
    <property type="entry name" value="ULP_PROTEASE"/>
    <property type="match status" value="1"/>
</dbReference>
<protein>
    <recommendedName>
        <fullName evidence="4">Ubiquitin-like protease family profile domain-containing protein</fullName>
    </recommendedName>
</protein>
<evidence type="ECO:0000313" key="6">
    <source>
        <dbReference type="Proteomes" id="UP001604336"/>
    </source>
</evidence>
<evidence type="ECO:0000256" key="1">
    <source>
        <dbReference type="ARBA" id="ARBA00005234"/>
    </source>
</evidence>
<dbReference type="GO" id="GO:0008233">
    <property type="term" value="F:peptidase activity"/>
    <property type="evidence" value="ECO:0007669"/>
    <property type="project" value="UniProtKB-KW"/>
</dbReference>
<dbReference type="InterPro" id="IPR038765">
    <property type="entry name" value="Papain-like_cys_pep_sf"/>
</dbReference>
<dbReference type="Pfam" id="PF02902">
    <property type="entry name" value="Peptidase_C48"/>
    <property type="match status" value="1"/>
</dbReference>
<dbReference type="EMBL" id="JBFOLK010000005">
    <property type="protein sequence ID" value="KAL2512711.1"/>
    <property type="molecule type" value="Genomic_DNA"/>
</dbReference>
<dbReference type="PANTHER" id="PTHR31470:SF53">
    <property type="entry name" value="CYSTEINE PROTEINASES SUPERFAMILY PROTEIN-RELATED"/>
    <property type="match status" value="1"/>
</dbReference>
<evidence type="ECO:0000256" key="3">
    <source>
        <dbReference type="ARBA" id="ARBA00022801"/>
    </source>
</evidence>